<evidence type="ECO:0000313" key="2">
    <source>
        <dbReference type="EMBL" id="QDV54141.1"/>
    </source>
</evidence>
<organism evidence="2 3">
    <name type="scientific">Rosistilla oblonga</name>
    <dbReference type="NCBI Taxonomy" id="2527990"/>
    <lineage>
        <taxon>Bacteria</taxon>
        <taxon>Pseudomonadati</taxon>
        <taxon>Planctomycetota</taxon>
        <taxon>Planctomycetia</taxon>
        <taxon>Pirellulales</taxon>
        <taxon>Pirellulaceae</taxon>
        <taxon>Rosistilla</taxon>
    </lineage>
</organism>
<dbReference type="AlphaFoldDB" id="A0A518IM34"/>
<keyword evidence="3" id="KW-1185">Reference proteome</keyword>
<dbReference type="RefSeq" id="WP_145281616.1">
    <property type="nucleotide sequence ID" value="NZ_CP036318.1"/>
</dbReference>
<proteinExistence type="predicted"/>
<protein>
    <submittedName>
        <fullName evidence="2">Uncharacterized protein</fullName>
    </submittedName>
</protein>
<reference evidence="2 3" key="1">
    <citation type="submission" date="2019-02" db="EMBL/GenBank/DDBJ databases">
        <title>Deep-cultivation of Planctomycetes and their phenomic and genomic characterization uncovers novel biology.</title>
        <authorList>
            <person name="Wiegand S."/>
            <person name="Jogler M."/>
            <person name="Boedeker C."/>
            <person name="Pinto D."/>
            <person name="Vollmers J."/>
            <person name="Rivas-Marin E."/>
            <person name="Kohn T."/>
            <person name="Peeters S.H."/>
            <person name="Heuer A."/>
            <person name="Rast P."/>
            <person name="Oberbeckmann S."/>
            <person name="Bunk B."/>
            <person name="Jeske O."/>
            <person name="Meyerdierks A."/>
            <person name="Storesund J.E."/>
            <person name="Kallscheuer N."/>
            <person name="Luecker S."/>
            <person name="Lage O.M."/>
            <person name="Pohl T."/>
            <person name="Merkel B.J."/>
            <person name="Hornburger P."/>
            <person name="Mueller R.-W."/>
            <person name="Bruemmer F."/>
            <person name="Labrenz M."/>
            <person name="Spormann A.M."/>
            <person name="Op den Camp H."/>
            <person name="Overmann J."/>
            <person name="Amann R."/>
            <person name="Jetten M.S.M."/>
            <person name="Mascher T."/>
            <person name="Medema M.H."/>
            <person name="Devos D.P."/>
            <person name="Kaster A.-K."/>
            <person name="Ovreas L."/>
            <person name="Rohde M."/>
            <person name="Galperin M.Y."/>
            <person name="Jogler C."/>
        </authorList>
    </citation>
    <scope>NUCLEOTIDE SEQUENCE [LARGE SCALE GENOMIC DNA]</scope>
    <source>
        <strain evidence="2 3">Mal33</strain>
    </source>
</reference>
<name>A0A518IM34_9BACT</name>
<dbReference type="EMBL" id="CP036318">
    <property type="protein sequence ID" value="QDV54141.1"/>
    <property type="molecule type" value="Genomic_DNA"/>
</dbReference>
<keyword evidence="1" id="KW-0472">Membrane</keyword>
<accession>A0A518IM34</accession>
<dbReference type="Proteomes" id="UP000316770">
    <property type="component" value="Chromosome"/>
</dbReference>
<evidence type="ECO:0000313" key="3">
    <source>
        <dbReference type="Proteomes" id="UP000316770"/>
    </source>
</evidence>
<keyword evidence="1" id="KW-0812">Transmembrane</keyword>
<gene>
    <name evidence="2" type="ORF">Mal33_00870</name>
</gene>
<feature type="transmembrane region" description="Helical" evidence="1">
    <location>
        <begin position="15"/>
        <end position="33"/>
    </location>
</feature>
<sequence>MNDDTLSPPFAPPRWLKIAISIAVVVHLWAVVAEPIRFSTRGPGGPSPAASAFRAPVGRYVDFLYLSHGYAFFAPDPGPSHLVAASWIDAEGRPQTETFPDRNNQWPRLLYHRHFMLTEFLHNMHEPQSLPPDVPRDSVIFREWRSGRDRYEMIRDGFANHLQHVHGGSAVQIDRVEHRMPGIPEFIEERIDLQNERLYLTLPDGLPAFDGIAP</sequence>
<evidence type="ECO:0000256" key="1">
    <source>
        <dbReference type="SAM" id="Phobius"/>
    </source>
</evidence>
<keyword evidence="1" id="KW-1133">Transmembrane helix</keyword>